<evidence type="ECO:0000313" key="1">
    <source>
        <dbReference type="EMBL" id="CUN07709.1"/>
    </source>
</evidence>
<reference evidence="1 2" key="1">
    <citation type="submission" date="2015-09" db="EMBL/GenBank/DDBJ databases">
        <authorList>
            <consortium name="Pathogen Informatics"/>
        </authorList>
    </citation>
    <scope>NUCLEOTIDE SEQUENCE [LARGE SCALE GENOMIC DNA]</scope>
    <source>
        <strain evidence="1 2">2789STDY5608863</strain>
    </source>
</reference>
<proteinExistence type="predicted"/>
<dbReference type="EMBL" id="CYXV01000011">
    <property type="protein sequence ID" value="CUN07709.1"/>
    <property type="molecule type" value="Genomic_DNA"/>
</dbReference>
<protein>
    <submittedName>
        <fullName evidence="1">PD-(D/E)XK nuclease family transposase</fullName>
    </submittedName>
</protein>
<sequence>MYKSKKFEDLTISDDFMFGIVMRDPKYCKPFLETILNIKISRIEYPEDQKTINLSLDAKSIRLDVYVEDDFDTVYNIEMQNGHHKNLPKRTRYYQGMIDLNLLDKGMDYTQLKQSFVIFVCTFDPFHIGRHVYTFENRCVEDPNLPLNDGTQKIILNTKGIFDDVRPELKRLLNFIDGRQPEDSFTQDLSKAVESAKRNEKWRHDYMTLQMAYDEKYREGLETGIQQGIERGIEQGITTSARRMLSSGKYSDSEISEITGLSVEQIQALKNSAK</sequence>
<dbReference type="Proteomes" id="UP000095495">
    <property type="component" value="Unassembled WGS sequence"/>
</dbReference>
<dbReference type="InterPro" id="IPR010106">
    <property type="entry name" value="RpnA"/>
</dbReference>
<organism evidence="1 2">
    <name type="scientific">Roseburia faecis</name>
    <dbReference type="NCBI Taxonomy" id="301302"/>
    <lineage>
        <taxon>Bacteria</taxon>
        <taxon>Bacillati</taxon>
        <taxon>Bacillota</taxon>
        <taxon>Clostridia</taxon>
        <taxon>Lachnospirales</taxon>
        <taxon>Lachnospiraceae</taxon>
        <taxon>Roseburia</taxon>
    </lineage>
</organism>
<gene>
    <name evidence="1" type="ORF">ERS852420_02554</name>
</gene>
<dbReference type="Pfam" id="PF12784">
    <property type="entry name" value="PDDEXK_2"/>
    <property type="match status" value="1"/>
</dbReference>
<evidence type="ECO:0000313" key="2">
    <source>
        <dbReference type="Proteomes" id="UP000095495"/>
    </source>
</evidence>
<name>A0A173TZ94_9FIRM</name>
<dbReference type="PANTHER" id="PTHR41317">
    <property type="entry name" value="PD-(D_E)XK NUCLEASE FAMILY TRANSPOSASE"/>
    <property type="match status" value="1"/>
</dbReference>
<accession>A0A173TZ94</accession>
<dbReference type="PANTHER" id="PTHR41317:SF1">
    <property type="entry name" value="PD-(D_E)XK NUCLEASE FAMILY TRANSPOSASE"/>
    <property type="match status" value="1"/>
</dbReference>
<dbReference type="NCBIfam" id="TIGR01784">
    <property type="entry name" value="T_den_put_tspse"/>
    <property type="match status" value="1"/>
</dbReference>
<dbReference type="RefSeq" id="WP_022046907.1">
    <property type="nucleotide sequence ID" value="NZ_CP184331.1"/>
</dbReference>
<dbReference type="AlphaFoldDB" id="A0A173TZ94"/>